<evidence type="ECO:0000256" key="4">
    <source>
        <dbReference type="ARBA" id="ARBA00022741"/>
    </source>
</evidence>
<evidence type="ECO:0000256" key="1">
    <source>
        <dbReference type="ARBA" id="ARBA00012513"/>
    </source>
</evidence>
<keyword evidence="6 7" id="KW-0067">ATP-binding</keyword>
<evidence type="ECO:0000313" key="11">
    <source>
        <dbReference type="EMBL" id="PRY44948.1"/>
    </source>
</evidence>
<dbReference type="SUPFAM" id="SSF50370">
    <property type="entry name" value="Ricin B-like lectins"/>
    <property type="match status" value="1"/>
</dbReference>
<keyword evidence="3" id="KW-0808">Transferase</keyword>
<dbReference type="PROSITE" id="PS50231">
    <property type="entry name" value="RICIN_B_LECTIN"/>
    <property type="match status" value="1"/>
</dbReference>
<dbReference type="Gene3D" id="2.80.10.50">
    <property type="match status" value="1"/>
</dbReference>
<sequence length="505" mass="53270">MAQQDRWIAGRYALQEQLGAGAMGRVWRAVDQKLERVVAVKELLLPSHLDDKQAEDARRRARREARIAARLHHPNAITVHDVVEHDGQPWLIMEYLPSKSLSAVIAESGPLTVANVVRIGSQLATALTSAHRASVLHRDIKPGNVLLGDDGTVKITDFGISRALDDVNATATGRYAGTPAYFAPEVARGAEGSYPSDVFSLGATLYSAVEGMPPFGLTDNPIAQMYRAAAGTVRPPERAGVLTPLLARMLALDPAVRPTMAECAEQLTQLDRHASPAPTMMVGLGDLLTSQVSLPPSAPEAGRRRRRWTVATVAAALAVLVVIGGGTFLYLDHQKSSAVAAGPSTSGSPAKTSDAAKTTTSAPKTTTGQPSPPALPASGRPLVSQASNLCLDVPNKATDNGTGITVFDCNGGENQRFDFTAAGEIRVYVTKCLQPKEAGTQAGTPLEIFDCNGGAAQKWTLRANGVIAGTQSGLCFDVFNADTAFGTPIIIWTCAGAANQLWRQG</sequence>
<dbReference type="Pfam" id="PF00069">
    <property type="entry name" value="Pkinase"/>
    <property type="match status" value="1"/>
</dbReference>
<accession>A0A2T0TH55</accession>
<feature type="compositionally biased region" description="Low complexity" evidence="8">
    <location>
        <begin position="348"/>
        <end position="367"/>
    </location>
</feature>
<keyword evidence="9" id="KW-0472">Membrane</keyword>
<dbReference type="InterPro" id="IPR000719">
    <property type="entry name" value="Prot_kinase_dom"/>
</dbReference>
<name>A0A2T0TH55_9PSEU</name>
<dbReference type="GO" id="GO:0005524">
    <property type="term" value="F:ATP binding"/>
    <property type="evidence" value="ECO:0007669"/>
    <property type="project" value="UniProtKB-UniRule"/>
</dbReference>
<keyword evidence="2 11" id="KW-0723">Serine/threonine-protein kinase</keyword>
<dbReference type="PANTHER" id="PTHR43289">
    <property type="entry name" value="MITOGEN-ACTIVATED PROTEIN KINASE KINASE KINASE 20-RELATED"/>
    <property type="match status" value="1"/>
</dbReference>
<dbReference type="EMBL" id="PVTF01000002">
    <property type="protein sequence ID" value="PRY44948.1"/>
    <property type="molecule type" value="Genomic_DNA"/>
</dbReference>
<dbReference type="InterPro" id="IPR017441">
    <property type="entry name" value="Protein_kinase_ATP_BS"/>
</dbReference>
<dbReference type="PROSITE" id="PS00108">
    <property type="entry name" value="PROTEIN_KINASE_ST"/>
    <property type="match status" value="1"/>
</dbReference>
<keyword evidence="9" id="KW-1133">Transmembrane helix</keyword>
<dbReference type="InterPro" id="IPR011009">
    <property type="entry name" value="Kinase-like_dom_sf"/>
</dbReference>
<dbReference type="AlphaFoldDB" id="A0A2T0TH55"/>
<feature type="transmembrane region" description="Helical" evidence="9">
    <location>
        <begin position="308"/>
        <end position="331"/>
    </location>
</feature>
<protein>
    <recommendedName>
        <fullName evidence="1">non-specific serine/threonine protein kinase</fullName>
        <ecNumber evidence="1">2.7.11.1</ecNumber>
    </recommendedName>
</protein>
<dbReference type="SUPFAM" id="SSF56112">
    <property type="entry name" value="Protein kinase-like (PK-like)"/>
    <property type="match status" value="1"/>
</dbReference>
<evidence type="ECO:0000256" key="3">
    <source>
        <dbReference type="ARBA" id="ARBA00022679"/>
    </source>
</evidence>
<evidence type="ECO:0000256" key="8">
    <source>
        <dbReference type="SAM" id="MobiDB-lite"/>
    </source>
</evidence>
<dbReference type="InterPro" id="IPR008271">
    <property type="entry name" value="Ser/Thr_kinase_AS"/>
</dbReference>
<keyword evidence="4 7" id="KW-0547">Nucleotide-binding</keyword>
<organism evidence="11 12">
    <name type="scientific">Umezawaea tangerina</name>
    <dbReference type="NCBI Taxonomy" id="84725"/>
    <lineage>
        <taxon>Bacteria</taxon>
        <taxon>Bacillati</taxon>
        <taxon>Actinomycetota</taxon>
        <taxon>Actinomycetes</taxon>
        <taxon>Pseudonocardiales</taxon>
        <taxon>Pseudonocardiaceae</taxon>
        <taxon>Umezawaea</taxon>
    </lineage>
</organism>
<dbReference type="GO" id="GO:0004674">
    <property type="term" value="F:protein serine/threonine kinase activity"/>
    <property type="evidence" value="ECO:0007669"/>
    <property type="project" value="UniProtKB-KW"/>
</dbReference>
<comment type="caution">
    <text evidence="11">The sequence shown here is derived from an EMBL/GenBank/DDBJ whole genome shotgun (WGS) entry which is preliminary data.</text>
</comment>
<dbReference type="Proteomes" id="UP000239494">
    <property type="component" value="Unassembled WGS sequence"/>
</dbReference>
<dbReference type="Gene3D" id="1.10.510.10">
    <property type="entry name" value="Transferase(Phosphotransferase) domain 1"/>
    <property type="match status" value="1"/>
</dbReference>
<keyword evidence="12" id="KW-1185">Reference proteome</keyword>
<evidence type="ECO:0000259" key="10">
    <source>
        <dbReference type="PROSITE" id="PS50011"/>
    </source>
</evidence>
<evidence type="ECO:0000256" key="2">
    <source>
        <dbReference type="ARBA" id="ARBA00022527"/>
    </source>
</evidence>
<evidence type="ECO:0000313" key="12">
    <source>
        <dbReference type="Proteomes" id="UP000239494"/>
    </source>
</evidence>
<proteinExistence type="predicted"/>
<dbReference type="InterPro" id="IPR035992">
    <property type="entry name" value="Ricin_B-like_lectins"/>
</dbReference>
<gene>
    <name evidence="11" type="ORF">CLV43_102513</name>
</gene>
<feature type="domain" description="Protein kinase" evidence="10">
    <location>
        <begin position="12"/>
        <end position="270"/>
    </location>
</feature>
<dbReference type="CDD" id="cd23418">
    <property type="entry name" value="beta-trefoil_Ricin_XLN-like"/>
    <property type="match status" value="1"/>
</dbReference>
<dbReference type="SMART" id="SM00220">
    <property type="entry name" value="S_TKc"/>
    <property type="match status" value="1"/>
</dbReference>
<dbReference type="PROSITE" id="PS50011">
    <property type="entry name" value="PROTEIN_KINASE_DOM"/>
    <property type="match status" value="1"/>
</dbReference>
<evidence type="ECO:0000256" key="7">
    <source>
        <dbReference type="PROSITE-ProRule" id="PRU10141"/>
    </source>
</evidence>
<dbReference type="Gene3D" id="3.30.200.20">
    <property type="entry name" value="Phosphorylase Kinase, domain 1"/>
    <property type="match status" value="1"/>
</dbReference>
<dbReference type="EC" id="2.7.11.1" evidence="1"/>
<dbReference type="PANTHER" id="PTHR43289:SF6">
    <property type="entry name" value="SERINE_THREONINE-PROTEIN KINASE NEKL-3"/>
    <property type="match status" value="1"/>
</dbReference>
<dbReference type="PROSITE" id="PS00107">
    <property type="entry name" value="PROTEIN_KINASE_ATP"/>
    <property type="match status" value="1"/>
</dbReference>
<evidence type="ECO:0000256" key="5">
    <source>
        <dbReference type="ARBA" id="ARBA00022777"/>
    </source>
</evidence>
<dbReference type="Pfam" id="PF00652">
    <property type="entry name" value="Ricin_B_lectin"/>
    <property type="match status" value="1"/>
</dbReference>
<dbReference type="SMART" id="SM00458">
    <property type="entry name" value="RICIN"/>
    <property type="match status" value="1"/>
</dbReference>
<feature type="region of interest" description="Disordered" evidence="8">
    <location>
        <begin position="339"/>
        <end position="379"/>
    </location>
</feature>
<reference evidence="11 12" key="1">
    <citation type="submission" date="2018-03" db="EMBL/GenBank/DDBJ databases">
        <title>Genomic Encyclopedia of Archaeal and Bacterial Type Strains, Phase II (KMG-II): from individual species to whole genera.</title>
        <authorList>
            <person name="Goeker M."/>
        </authorList>
    </citation>
    <scope>NUCLEOTIDE SEQUENCE [LARGE SCALE GENOMIC DNA]</scope>
    <source>
        <strain evidence="11 12">DSM 44720</strain>
    </source>
</reference>
<dbReference type="InterPro" id="IPR000772">
    <property type="entry name" value="Ricin_B_lectin"/>
</dbReference>
<evidence type="ECO:0000256" key="9">
    <source>
        <dbReference type="SAM" id="Phobius"/>
    </source>
</evidence>
<feature type="binding site" evidence="7">
    <location>
        <position position="41"/>
    </location>
    <ligand>
        <name>ATP</name>
        <dbReference type="ChEBI" id="CHEBI:30616"/>
    </ligand>
</feature>
<dbReference type="RefSeq" id="WP_170155753.1">
    <property type="nucleotide sequence ID" value="NZ_PVTF01000002.1"/>
</dbReference>
<keyword evidence="5 11" id="KW-0418">Kinase</keyword>
<evidence type="ECO:0000256" key="6">
    <source>
        <dbReference type="ARBA" id="ARBA00022840"/>
    </source>
</evidence>
<keyword evidence="9" id="KW-0812">Transmembrane</keyword>
<dbReference type="CDD" id="cd14014">
    <property type="entry name" value="STKc_PknB_like"/>
    <property type="match status" value="1"/>
</dbReference>